<reference evidence="8 9" key="2">
    <citation type="submission" date="2020-03" db="EMBL/GenBank/DDBJ databases">
        <authorList>
            <person name="Ichikawa N."/>
            <person name="Kimura A."/>
            <person name="Kitahashi Y."/>
            <person name="Uohara A."/>
        </authorList>
    </citation>
    <scope>NUCLEOTIDE SEQUENCE [LARGE SCALE GENOMIC DNA]</scope>
    <source>
        <strain evidence="8 9">NBRC 105367</strain>
    </source>
</reference>
<keyword evidence="9" id="KW-1185">Reference proteome</keyword>
<dbReference type="Gene3D" id="2.60.260.20">
    <property type="entry name" value="Urease metallochaperone UreE, N-terminal domain"/>
    <property type="match status" value="1"/>
</dbReference>
<dbReference type="InterPro" id="IPR013126">
    <property type="entry name" value="Hsp_70_fam"/>
</dbReference>
<evidence type="ECO:0000256" key="5">
    <source>
        <dbReference type="ARBA" id="ARBA00023186"/>
    </source>
</evidence>
<dbReference type="PRINTS" id="PR00301">
    <property type="entry name" value="HEATSHOCK70"/>
</dbReference>
<protein>
    <recommendedName>
        <fullName evidence="7">Chaperone DnaJ C-terminal domain-containing protein</fullName>
    </recommendedName>
</protein>
<dbReference type="PANTHER" id="PTHR42749:SF1">
    <property type="entry name" value="CELL SHAPE-DETERMINING PROTEIN MREB"/>
    <property type="match status" value="1"/>
</dbReference>
<comment type="similarity">
    <text evidence="1">Belongs to the heat shock protein 70 family.</text>
</comment>
<evidence type="ECO:0000256" key="6">
    <source>
        <dbReference type="SAM" id="MobiDB-lite"/>
    </source>
</evidence>
<feature type="compositionally biased region" description="Polar residues" evidence="6">
    <location>
        <begin position="376"/>
        <end position="386"/>
    </location>
</feature>
<evidence type="ECO:0000256" key="1">
    <source>
        <dbReference type="ARBA" id="ARBA00007381"/>
    </source>
</evidence>
<dbReference type="PANTHER" id="PTHR42749">
    <property type="entry name" value="CELL SHAPE-DETERMINING PROTEIN MREB"/>
    <property type="match status" value="1"/>
</dbReference>
<dbReference type="SUPFAM" id="SSF53067">
    <property type="entry name" value="Actin-like ATPase domain"/>
    <property type="match status" value="2"/>
</dbReference>
<dbReference type="Gene3D" id="3.30.420.40">
    <property type="match status" value="2"/>
</dbReference>
<dbReference type="PROSITE" id="PS00329">
    <property type="entry name" value="HSP70_2"/>
    <property type="match status" value="1"/>
</dbReference>
<dbReference type="Gene3D" id="3.90.640.10">
    <property type="entry name" value="Actin, Chain A, domain 4"/>
    <property type="match status" value="1"/>
</dbReference>
<dbReference type="Pfam" id="PF00012">
    <property type="entry name" value="HSP70"/>
    <property type="match status" value="1"/>
</dbReference>
<feature type="region of interest" description="Disordered" evidence="6">
    <location>
        <begin position="360"/>
        <end position="396"/>
    </location>
</feature>
<proteinExistence type="inferred from homology"/>
<evidence type="ECO:0000256" key="3">
    <source>
        <dbReference type="ARBA" id="ARBA00022840"/>
    </source>
</evidence>
<accession>A0A6F8YVH5</accession>
<dbReference type="SUPFAM" id="SSF49493">
    <property type="entry name" value="HSP40/DnaJ peptide-binding domain"/>
    <property type="match status" value="1"/>
</dbReference>
<dbReference type="InterPro" id="IPR018181">
    <property type="entry name" value="Heat_shock_70_CS"/>
</dbReference>
<reference evidence="8 9" key="1">
    <citation type="submission" date="2020-03" db="EMBL/GenBank/DDBJ databases">
        <title>Whole genome shotgun sequence of Phytohabitans suffuscus NBRC 105367.</title>
        <authorList>
            <person name="Komaki H."/>
            <person name="Tamura T."/>
        </authorList>
    </citation>
    <scope>NUCLEOTIDE SEQUENCE [LARGE SCALE GENOMIC DNA]</scope>
    <source>
        <strain evidence="8 9">NBRC 105367</strain>
    </source>
</reference>
<keyword evidence="5" id="KW-0143">Chaperone</keyword>
<keyword evidence="2" id="KW-0547">Nucleotide-binding</keyword>
<evidence type="ECO:0000256" key="4">
    <source>
        <dbReference type="ARBA" id="ARBA00023016"/>
    </source>
</evidence>
<evidence type="ECO:0000256" key="2">
    <source>
        <dbReference type="ARBA" id="ARBA00022741"/>
    </source>
</evidence>
<dbReference type="AlphaFoldDB" id="A0A6F8YVH5"/>
<evidence type="ECO:0000259" key="7">
    <source>
        <dbReference type="Pfam" id="PF01556"/>
    </source>
</evidence>
<evidence type="ECO:0000313" key="9">
    <source>
        <dbReference type="Proteomes" id="UP000503011"/>
    </source>
</evidence>
<dbReference type="InterPro" id="IPR002939">
    <property type="entry name" value="DnaJ_C"/>
</dbReference>
<keyword evidence="4" id="KW-0346">Stress response</keyword>
<dbReference type="Pfam" id="PF01556">
    <property type="entry name" value="DnaJ_C"/>
    <property type="match status" value="1"/>
</dbReference>
<dbReference type="Proteomes" id="UP000503011">
    <property type="component" value="Chromosome"/>
</dbReference>
<sequence length="535" mass="56593">MTSIAPGLAIDFGTSHTVAVLARDGGRFEPLLFGASPLLPSAVFAAADGRLLVGHDADRSARVDPARYEPNPKRRLDDGALLLGDAEVAVVDACAAVLGRVREEAARTLGGALPRRTVLTCPAGWGAPRRGLLTAAAGAAGLTGIELVSEPVAAAAYYTRVLGHRMRDGDAIVVYDFGGGTFDVSVVRRTGDHTWETAAADGLDDVGGIDLDAAVVDWARRTVQPDHPAWRRLRAPRTVAERRHRRHLWEDARAAKEQLSRGTTAGLAVPMLDVDTHLTRAEFEAIARPWLDRTVRLTRDTIRGSKVPVDRLAGVFLVGGASRTPLVATLLHQALRRAPVAIEQPELVVAHGGLVALSAPAPSPPPGAPPPSSSSHTWSVHTGSSPGSSQTWAQASSSTGPFDWSAFDNLFAGFGFTTFGPGQNQGVRRVGRHYETDVVLTRAQVRHGVVELHLDWPIPCAVCRGTGIDRRAGHGHPCTACGHSGLSGTRTRRTLNVRLPAGVTDGQRVRLAGQGHPSPDGAGPAGDLLITIRIR</sequence>
<dbReference type="GO" id="GO:0005524">
    <property type="term" value="F:ATP binding"/>
    <property type="evidence" value="ECO:0007669"/>
    <property type="project" value="UniProtKB-KW"/>
</dbReference>
<gene>
    <name evidence="8" type="ORF">Psuf_072510</name>
</gene>
<feature type="compositionally biased region" description="Low complexity" evidence="6">
    <location>
        <begin position="387"/>
        <end position="396"/>
    </location>
</feature>
<dbReference type="GO" id="GO:0051082">
    <property type="term" value="F:unfolded protein binding"/>
    <property type="evidence" value="ECO:0007669"/>
    <property type="project" value="InterPro"/>
</dbReference>
<feature type="compositionally biased region" description="Pro residues" evidence="6">
    <location>
        <begin position="361"/>
        <end position="372"/>
    </location>
</feature>
<dbReference type="InterPro" id="IPR043129">
    <property type="entry name" value="ATPase_NBD"/>
</dbReference>
<dbReference type="GO" id="GO:0140662">
    <property type="term" value="F:ATP-dependent protein folding chaperone"/>
    <property type="evidence" value="ECO:0007669"/>
    <property type="project" value="InterPro"/>
</dbReference>
<keyword evidence="3" id="KW-0067">ATP-binding</keyword>
<dbReference type="KEGG" id="psuu:Psuf_072510"/>
<organism evidence="8 9">
    <name type="scientific">Phytohabitans suffuscus</name>
    <dbReference type="NCBI Taxonomy" id="624315"/>
    <lineage>
        <taxon>Bacteria</taxon>
        <taxon>Bacillati</taxon>
        <taxon>Actinomycetota</taxon>
        <taxon>Actinomycetes</taxon>
        <taxon>Micromonosporales</taxon>
        <taxon>Micromonosporaceae</taxon>
    </lineage>
</organism>
<evidence type="ECO:0000313" key="8">
    <source>
        <dbReference type="EMBL" id="BCB89938.1"/>
    </source>
</evidence>
<dbReference type="EMBL" id="AP022871">
    <property type="protein sequence ID" value="BCB89938.1"/>
    <property type="molecule type" value="Genomic_DNA"/>
</dbReference>
<dbReference type="InterPro" id="IPR008971">
    <property type="entry name" value="HSP40/DnaJ_pept-bd"/>
</dbReference>
<name>A0A6F8YVH5_9ACTN</name>
<dbReference type="RefSeq" id="WP_180214593.1">
    <property type="nucleotide sequence ID" value="NZ_AP022871.1"/>
</dbReference>
<feature type="domain" description="Chaperone DnaJ C-terminal" evidence="7">
    <location>
        <begin position="457"/>
        <end position="534"/>
    </location>
</feature>